<dbReference type="PANTHER" id="PTHR21581">
    <property type="entry name" value="D-ALANYL-D-ALANINE CARBOXYPEPTIDASE"/>
    <property type="match status" value="1"/>
</dbReference>
<evidence type="ECO:0000313" key="3">
    <source>
        <dbReference type="EMBL" id="TLD68602.1"/>
    </source>
</evidence>
<dbReference type="Proteomes" id="UP000306196">
    <property type="component" value="Unassembled WGS sequence"/>
</dbReference>
<dbReference type="RefSeq" id="WP_138088479.1">
    <property type="nucleotide sequence ID" value="NZ_VAUV01000022.1"/>
</dbReference>
<dbReference type="Pfam" id="PF00768">
    <property type="entry name" value="Peptidase_S11"/>
    <property type="match status" value="1"/>
</dbReference>
<dbReference type="SUPFAM" id="SSF56601">
    <property type="entry name" value="beta-lactamase/transpeptidase-like"/>
    <property type="match status" value="1"/>
</dbReference>
<keyword evidence="4" id="KW-1185">Reference proteome</keyword>
<proteinExistence type="predicted"/>
<feature type="chain" id="PRO_5024347401" evidence="1">
    <location>
        <begin position="36"/>
        <end position="326"/>
    </location>
</feature>
<evidence type="ECO:0000313" key="4">
    <source>
        <dbReference type="Proteomes" id="UP000306196"/>
    </source>
</evidence>
<gene>
    <name evidence="3" type="ORF">FEM03_22045</name>
</gene>
<accession>A0A5R8K8D1</accession>
<dbReference type="AlphaFoldDB" id="A0A5R8K8D1"/>
<dbReference type="Gene3D" id="3.40.710.10">
    <property type="entry name" value="DD-peptidase/beta-lactamase superfamily"/>
    <property type="match status" value="1"/>
</dbReference>
<keyword evidence="3" id="KW-0121">Carboxypeptidase</keyword>
<reference evidence="3 4" key="1">
    <citation type="submission" date="2019-05" db="EMBL/GenBank/DDBJ databases">
        <title>Verrucobacter flavum gen. nov., sp. nov. a new member of the family Verrucomicrobiaceae.</title>
        <authorList>
            <person name="Szuroczki S."/>
            <person name="Abbaszade G."/>
            <person name="Szabo A."/>
            <person name="Felfoldi T."/>
            <person name="Schumann P."/>
            <person name="Boka K."/>
            <person name="Keki Z."/>
            <person name="Toumi M."/>
            <person name="Toth E."/>
        </authorList>
    </citation>
    <scope>NUCLEOTIDE SEQUENCE [LARGE SCALE GENOMIC DNA]</scope>
    <source>
        <strain evidence="3 4">MG-N-17</strain>
    </source>
</reference>
<name>A0A5R8K8D1_9BACT</name>
<dbReference type="InterPro" id="IPR012338">
    <property type="entry name" value="Beta-lactam/transpept-like"/>
</dbReference>
<dbReference type="OrthoDB" id="198892at2"/>
<dbReference type="GO" id="GO:0006508">
    <property type="term" value="P:proteolysis"/>
    <property type="evidence" value="ECO:0007669"/>
    <property type="project" value="InterPro"/>
</dbReference>
<keyword evidence="3" id="KW-0645">Protease</keyword>
<evidence type="ECO:0000256" key="1">
    <source>
        <dbReference type="SAM" id="SignalP"/>
    </source>
</evidence>
<protein>
    <submittedName>
        <fullName evidence="3">D-alanyl-D-alanine carboxypeptidase</fullName>
    </submittedName>
</protein>
<comment type="caution">
    <text evidence="3">The sequence shown here is derived from an EMBL/GenBank/DDBJ whole genome shotgun (WGS) entry which is preliminary data.</text>
</comment>
<feature type="signal peptide" evidence="1">
    <location>
        <begin position="1"/>
        <end position="35"/>
    </location>
</feature>
<dbReference type="PANTHER" id="PTHR21581:SF6">
    <property type="entry name" value="TRAFFICKING PROTEIN PARTICLE COMPLEX SUBUNIT 12"/>
    <property type="match status" value="1"/>
</dbReference>
<evidence type="ECO:0000259" key="2">
    <source>
        <dbReference type="Pfam" id="PF00768"/>
    </source>
</evidence>
<dbReference type="GO" id="GO:0009002">
    <property type="term" value="F:serine-type D-Ala-D-Ala carboxypeptidase activity"/>
    <property type="evidence" value="ECO:0007669"/>
    <property type="project" value="InterPro"/>
</dbReference>
<dbReference type="InterPro" id="IPR001967">
    <property type="entry name" value="Peptidase_S11_N"/>
</dbReference>
<keyword evidence="3" id="KW-0378">Hydrolase</keyword>
<keyword evidence="1" id="KW-0732">Signal</keyword>
<organism evidence="3 4">
    <name type="scientific">Phragmitibacter flavus</name>
    <dbReference type="NCBI Taxonomy" id="2576071"/>
    <lineage>
        <taxon>Bacteria</taxon>
        <taxon>Pseudomonadati</taxon>
        <taxon>Verrucomicrobiota</taxon>
        <taxon>Verrucomicrobiia</taxon>
        <taxon>Verrucomicrobiales</taxon>
        <taxon>Verrucomicrobiaceae</taxon>
        <taxon>Phragmitibacter</taxon>
    </lineage>
</organism>
<feature type="domain" description="Peptidase S11 D-alanyl-D-alanine carboxypeptidase A N-terminal" evidence="2">
    <location>
        <begin position="32"/>
        <end position="262"/>
    </location>
</feature>
<dbReference type="EMBL" id="VAUV01000022">
    <property type="protein sequence ID" value="TLD68602.1"/>
    <property type="molecule type" value="Genomic_DNA"/>
</dbReference>
<sequence length="326" mass="35136">MLEPRFLLNLGIRRWLAIAALVLSVLAVVSGTSHAQSVIAVDVYNKKIHMERGASVKRPVGGLAKVATALVALDWADVTKVPLNTLATVSPAALQIAGMNTMGLQPGDQVTLRDLLYATMMTSDNVAATALAAFVGQDILGRRGRGGDPIAAFVTEMNKLAAREGMANTRFTNPHGLENSRTMPLSTGADMAKLAMYAVSRAPFRFYTTQKTRAITIVRMGQPQPMTLQNTNALLGVGSIDGMKTGNTPQSGGCIIATEERQGTLMKNAQGQQVLYRHRMVVVVLGSADPFGEARGLLQQSWNAYDNWLRQGRPVTNRQELLASFE</sequence>